<gene>
    <name evidence="4" type="ORF">UFOPK3376_00563</name>
</gene>
<name>A0A6J7DBJ8_9ZZZZ</name>
<evidence type="ECO:0000313" key="4">
    <source>
        <dbReference type="EMBL" id="CAB4866325.1"/>
    </source>
</evidence>
<dbReference type="InterPro" id="IPR050922">
    <property type="entry name" value="LytR/CpsA/Psr_CW_biosynth"/>
</dbReference>
<dbReference type="PANTHER" id="PTHR33392:SF6">
    <property type="entry name" value="POLYISOPRENYL-TEICHOIC ACID--PEPTIDOGLYCAN TEICHOIC ACID TRANSFERASE TAGU"/>
    <property type="match status" value="1"/>
</dbReference>
<feature type="compositionally biased region" description="Low complexity" evidence="1">
    <location>
        <begin position="361"/>
        <end position="394"/>
    </location>
</feature>
<keyword evidence="2" id="KW-0472">Membrane</keyword>
<dbReference type="AlphaFoldDB" id="A0A6J7DBJ8"/>
<organism evidence="4">
    <name type="scientific">freshwater metagenome</name>
    <dbReference type="NCBI Taxonomy" id="449393"/>
    <lineage>
        <taxon>unclassified sequences</taxon>
        <taxon>metagenomes</taxon>
        <taxon>ecological metagenomes</taxon>
    </lineage>
</organism>
<evidence type="ECO:0000259" key="3">
    <source>
        <dbReference type="Pfam" id="PF03816"/>
    </source>
</evidence>
<sequence length="414" mass="44290">MPNPGVPRNRRHSTPQRFVLAANCIVVVACFIGAAALVLGERFVSGQKKSAPVVNLVKTELAKLGPSETFPNADPKAMNFLITGADNNACVDPASPFAGAFGDRSAAGQRSDTIMVMRVDPTNSQAAVLSFPRDLWVRIHGSDSDNRINAAYVKNNPTTLINTIYDNFGVGIDHFIQVDFCAFKTLVDAVGGVSVPFEYPTRDTHTGLNVPDAGCFKLTGDHALAYVRSRHYEYLDPTKGKWIEDGYADLGRISRQQDFLRRVVAKALSTGVYTPSVARGLIQTAQDYVVTDPDLTLQKMLEFAGVIKNLDQANLRTYQIEVKRDTRGGSDVLIPRITGNNMQAILAVFKGQAPLLEAPAQTTDLPTTTQTGGATTGTATGPTTDTAAPAQQPAGGDGAEENVKGIVPPKNVGC</sequence>
<dbReference type="Gene3D" id="3.40.630.190">
    <property type="entry name" value="LCP protein"/>
    <property type="match status" value="1"/>
</dbReference>
<dbReference type="Pfam" id="PF03816">
    <property type="entry name" value="LytR_cpsA_psr"/>
    <property type="match status" value="1"/>
</dbReference>
<feature type="region of interest" description="Disordered" evidence="1">
    <location>
        <begin position="361"/>
        <end position="414"/>
    </location>
</feature>
<reference evidence="4" key="1">
    <citation type="submission" date="2020-05" db="EMBL/GenBank/DDBJ databases">
        <authorList>
            <person name="Chiriac C."/>
            <person name="Salcher M."/>
            <person name="Ghai R."/>
            <person name="Kavagutti S V."/>
        </authorList>
    </citation>
    <scope>NUCLEOTIDE SEQUENCE</scope>
</reference>
<evidence type="ECO:0000256" key="1">
    <source>
        <dbReference type="SAM" id="MobiDB-lite"/>
    </source>
</evidence>
<proteinExistence type="predicted"/>
<feature type="domain" description="Cell envelope-related transcriptional attenuator" evidence="3">
    <location>
        <begin position="110"/>
        <end position="267"/>
    </location>
</feature>
<dbReference type="NCBIfam" id="TIGR00350">
    <property type="entry name" value="lytR_cpsA_psr"/>
    <property type="match status" value="1"/>
</dbReference>
<dbReference type="InterPro" id="IPR004474">
    <property type="entry name" value="LytR_CpsA_psr"/>
</dbReference>
<dbReference type="PANTHER" id="PTHR33392">
    <property type="entry name" value="POLYISOPRENYL-TEICHOIC ACID--PEPTIDOGLYCAN TEICHOIC ACID TRANSFERASE TAGU"/>
    <property type="match status" value="1"/>
</dbReference>
<dbReference type="EMBL" id="CAFBLP010000009">
    <property type="protein sequence ID" value="CAB4866325.1"/>
    <property type="molecule type" value="Genomic_DNA"/>
</dbReference>
<keyword evidence="2" id="KW-0812">Transmembrane</keyword>
<evidence type="ECO:0000256" key="2">
    <source>
        <dbReference type="SAM" id="Phobius"/>
    </source>
</evidence>
<protein>
    <submittedName>
        <fullName evidence="4">Unannotated protein</fullName>
    </submittedName>
</protein>
<feature type="transmembrane region" description="Helical" evidence="2">
    <location>
        <begin position="20"/>
        <end position="40"/>
    </location>
</feature>
<accession>A0A6J7DBJ8</accession>
<keyword evidence="2" id="KW-1133">Transmembrane helix</keyword>